<evidence type="ECO:0000313" key="2">
    <source>
        <dbReference type="EMBL" id="KGT95120.1"/>
    </source>
</evidence>
<dbReference type="Pfam" id="PF00117">
    <property type="entry name" value="GATase"/>
    <property type="match status" value="1"/>
</dbReference>
<feature type="domain" description="Glutamine amidotransferase" evidence="1">
    <location>
        <begin position="26"/>
        <end position="188"/>
    </location>
</feature>
<dbReference type="PANTHER" id="PTHR42695">
    <property type="entry name" value="GLUTAMINE AMIDOTRANSFERASE YLR126C-RELATED"/>
    <property type="match status" value="1"/>
</dbReference>
<dbReference type="OrthoDB" id="9813383at2"/>
<dbReference type="STRING" id="371042.NG99_05675"/>
<reference evidence="2 3" key="1">
    <citation type="submission" date="2014-10" db="EMBL/GenBank/DDBJ databases">
        <title>Genome sequence of Erwinia typographi M043b.</title>
        <authorList>
            <person name="Chan K.-G."/>
            <person name="Tan W.-S."/>
        </authorList>
    </citation>
    <scope>NUCLEOTIDE SEQUENCE [LARGE SCALE GENOMIC DNA]</scope>
    <source>
        <strain evidence="2 3">M043b</strain>
    </source>
</reference>
<name>A0A0A3Z8E2_9GAMM</name>
<organism evidence="2 3">
    <name type="scientific">Erwinia typographi</name>
    <dbReference type="NCBI Taxonomy" id="371042"/>
    <lineage>
        <taxon>Bacteria</taxon>
        <taxon>Pseudomonadati</taxon>
        <taxon>Pseudomonadota</taxon>
        <taxon>Gammaproteobacteria</taxon>
        <taxon>Enterobacterales</taxon>
        <taxon>Erwiniaceae</taxon>
        <taxon>Erwinia</taxon>
    </lineage>
</organism>
<evidence type="ECO:0000259" key="1">
    <source>
        <dbReference type="Pfam" id="PF00117"/>
    </source>
</evidence>
<dbReference type="RefSeq" id="WP_034889258.1">
    <property type="nucleotide sequence ID" value="NZ_JRUQ01000019.1"/>
</dbReference>
<dbReference type="InterPro" id="IPR044992">
    <property type="entry name" value="ChyE-like"/>
</dbReference>
<dbReference type="SUPFAM" id="SSF52317">
    <property type="entry name" value="Class I glutamine amidotransferase-like"/>
    <property type="match status" value="1"/>
</dbReference>
<sequence>MKIGLLQCDDVAEALQPRHGNYPHLFQQAFSQVGSEVEWQVFRCHDGEIPQQINELDGWVISGSRHGVYDNLPWIDELGAFIRQCWQQRRPVVGICFGHQLLAQALGGTVKPHPQGWGIGVSFNQIVESRAWMQPSQDGLEILVSHQDQVVNLPSMGQVLAASQFCRNYMVEYDGVMLGIQGHPEFTRDYARDLMQYRQSVLPPNRVREALHSLSAPLDDRLVLAWIVNFLSQHHLR</sequence>
<comment type="caution">
    <text evidence="2">The sequence shown here is derived from an EMBL/GenBank/DDBJ whole genome shotgun (WGS) entry which is preliminary data.</text>
</comment>
<gene>
    <name evidence="2" type="ORF">NG99_05675</name>
</gene>
<dbReference type="InterPro" id="IPR029062">
    <property type="entry name" value="Class_I_gatase-like"/>
</dbReference>
<dbReference type="PANTHER" id="PTHR42695:SF5">
    <property type="entry name" value="GLUTAMINE AMIDOTRANSFERASE YLR126C-RELATED"/>
    <property type="match status" value="1"/>
</dbReference>
<dbReference type="EMBL" id="JRUQ01000019">
    <property type="protein sequence ID" value="KGT95120.1"/>
    <property type="molecule type" value="Genomic_DNA"/>
</dbReference>
<dbReference type="Gene3D" id="3.40.50.880">
    <property type="match status" value="1"/>
</dbReference>
<accession>A0A0A3Z8E2</accession>
<dbReference type="AlphaFoldDB" id="A0A0A3Z8E2"/>
<proteinExistence type="predicted"/>
<keyword evidence="3" id="KW-1185">Reference proteome</keyword>
<dbReference type="PROSITE" id="PS51273">
    <property type="entry name" value="GATASE_TYPE_1"/>
    <property type="match status" value="1"/>
</dbReference>
<evidence type="ECO:0000313" key="3">
    <source>
        <dbReference type="Proteomes" id="UP000030351"/>
    </source>
</evidence>
<dbReference type="InterPro" id="IPR017926">
    <property type="entry name" value="GATASE"/>
</dbReference>
<dbReference type="Proteomes" id="UP000030351">
    <property type="component" value="Unassembled WGS sequence"/>
</dbReference>
<dbReference type="eggNOG" id="COG0518">
    <property type="taxonomic scope" value="Bacteria"/>
</dbReference>
<dbReference type="CDD" id="cd01741">
    <property type="entry name" value="GATase1_1"/>
    <property type="match status" value="1"/>
</dbReference>
<keyword evidence="2" id="KW-0808">Transferase</keyword>
<keyword evidence="2" id="KW-0315">Glutamine amidotransferase</keyword>
<dbReference type="GO" id="GO:0005829">
    <property type="term" value="C:cytosol"/>
    <property type="evidence" value="ECO:0007669"/>
    <property type="project" value="TreeGrafter"/>
</dbReference>
<dbReference type="GO" id="GO:0016740">
    <property type="term" value="F:transferase activity"/>
    <property type="evidence" value="ECO:0007669"/>
    <property type="project" value="UniProtKB-KW"/>
</dbReference>
<protein>
    <submittedName>
        <fullName evidence="2">Glutamine amidotransferase</fullName>
    </submittedName>
</protein>